<dbReference type="InterPro" id="IPR035986">
    <property type="entry name" value="PKD_dom_sf"/>
</dbReference>
<sequence>MATSLANRQSALLESQILNIIWNMHYRPLTILSVFILSLSLFVACSSNTTGPSEEEQQEEPLQLPTASFSVEGDMFTGGEIQFNNSSKDADSYTWEFGDGTTANESNPTKSYTEYGKVTVTLTAKNEDGEDSISKTITVEPKTMFIKKIEIVDMPFTNENGEGWDTNSAPDVFINLLNDVGGKHTMGSTYTDLGKSDLPAYWEYQSPGLEIGRVDFDTNFIFSIIDEDEFTANEFIESVPTDYFTIRKQWLSETPETAEVKSDEGTIRLTLEWE</sequence>
<gene>
    <name evidence="2" type="ORF">G3569_17620</name>
</gene>
<keyword evidence="3" id="KW-1185">Reference proteome</keyword>
<dbReference type="Pfam" id="PF18911">
    <property type="entry name" value="PKD_4"/>
    <property type="match status" value="1"/>
</dbReference>
<dbReference type="InterPro" id="IPR000601">
    <property type="entry name" value="PKD_dom"/>
</dbReference>
<protein>
    <submittedName>
        <fullName evidence="2">PKD domain-containing protein</fullName>
    </submittedName>
</protein>
<dbReference type="InterPro" id="IPR022409">
    <property type="entry name" value="PKD/Chitinase_dom"/>
</dbReference>
<accession>A0A6M1TJF7</accession>
<name>A0A6M1TJF7_9BACT</name>
<feature type="domain" description="PKD" evidence="1">
    <location>
        <begin position="85"/>
        <end position="140"/>
    </location>
</feature>
<organism evidence="2 3">
    <name type="scientific">Fodinibius halophilus</name>
    <dbReference type="NCBI Taxonomy" id="1736908"/>
    <lineage>
        <taxon>Bacteria</taxon>
        <taxon>Pseudomonadati</taxon>
        <taxon>Balneolota</taxon>
        <taxon>Balneolia</taxon>
        <taxon>Balneolales</taxon>
        <taxon>Balneolaceae</taxon>
        <taxon>Fodinibius</taxon>
    </lineage>
</organism>
<dbReference type="EMBL" id="JAALLS010000038">
    <property type="protein sequence ID" value="NGP90182.1"/>
    <property type="molecule type" value="Genomic_DNA"/>
</dbReference>
<evidence type="ECO:0000259" key="1">
    <source>
        <dbReference type="PROSITE" id="PS50093"/>
    </source>
</evidence>
<dbReference type="SMART" id="SM00089">
    <property type="entry name" value="PKD"/>
    <property type="match status" value="1"/>
</dbReference>
<reference evidence="2 3" key="1">
    <citation type="submission" date="2020-02" db="EMBL/GenBank/DDBJ databases">
        <title>Aliifodinibius halophilus 2W32, complete genome.</title>
        <authorList>
            <person name="Li Y."/>
            <person name="Wu S."/>
        </authorList>
    </citation>
    <scope>NUCLEOTIDE SEQUENCE [LARGE SCALE GENOMIC DNA]</scope>
    <source>
        <strain evidence="2 3">2W32</strain>
    </source>
</reference>
<dbReference type="SUPFAM" id="SSF49299">
    <property type="entry name" value="PKD domain"/>
    <property type="match status" value="1"/>
</dbReference>
<evidence type="ECO:0000313" key="2">
    <source>
        <dbReference type="EMBL" id="NGP90182.1"/>
    </source>
</evidence>
<proteinExistence type="predicted"/>
<dbReference type="RefSeq" id="WP_165271406.1">
    <property type="nucleotide sequence ID" value="NZ_JAALLS010000038.1"/>
</dbReference>
<comment type="caution">
    <text evidence="2">The sequence shown here is derived from an EMBL/GenBank/DDBJ whole genome shotgun (WGS) entry which is preliminary data.</text>
</comment>
<dbReference type="AlphaFoldDB" id="A0A6M1TJF7"/>
<dbReference type="InterPro" id="IPR013783">
    <property type="entry name" value="Ig-like_fold"/>
</dbReference>
<evidence type="ECO:0000313" key="3">
    <source>
        <dbReference type="Proteomes" id="UP000479132"/>
    </source>
</evidence>
<dbReference type="Gene3D" id="2.60.40.10">
    <property type="entry name" value="Immunoglobulins"/>
    <property type="match status" value="1"/>
</dbReference>
<dbReference type="CDD" id="cd00146">
    <property type="entry name" value="PKD"/>
    <property type="match status" value="1"/>
</dbReference>
<dbReference type="PROSITE" id="PS50093">
    <property type="entry name" value="PKD"/>
    <property type="match status" value="1"/>
</dbReference>
<dbReference type="Proteomes" id="UP000479132">
    <property type="component" value="Unassembled WGS sequence"/>
</dbReference>